<evidence type="ECO:0000313" key="2">
    <source>
        <dbReference type="Proteomes" id="UP000642553"/>
    </source>
</evidence>
<sequence>MVYESTDTVIYRPDGLDAVTLCKPRDIMVAPVDVTASVQVQRDGVLGSAWMLQRARGNALMQLSCTVAHPFPTAAAARAWGLDVQEMFTLHPLGRITWLTCYFQGRPQRVREYTATVDPPHPFPLTSDHWYGFDDARGAAWQAVEFKFALTGEIN</sequence>
<dbReference type="EMBL" id="CP029701">
    <property type="protein sequence ID" value="QHV61996.1"/>
    <property type="molecule type" value="Genomic_DNA"/>
</dbReference>
<name>A0AAE6T875_9BACT</name>
<dbReference type="Proteomes" id="UP000642553">
    <property type="component" value="Chromosome"/>
</dbReference>
<gene>
    <name evidence="1" type="ORF">DMI76_00770</name>
</gene>
<accession>A0AAE6T875</accession>
<protein>
    <submittedName>
        <fullName evidence="1">Uncharacterized protein</fullName>
    </submittedName>
</protein>
<organism evidence="1 2">
    <name type="scientific">Akkermansia massiliensis</name>
    <dbReference type="NCBI Taxonomy" id="2927224"/>
    <lineage>
        <taxon>Bacteria</taxon>
        <taxon>Pseudomonadati</taxon>
        <taxon>Verrucomicrobiota</taxon>
        <taxon>Verrucomicrobiia</taxon>
        <taxon>Verrucomicrobiales</taxon>
        <taxon>Akkermansiaceae</taxon>
        <taxon>Akkermansia</taxon>
    </lineage>
</organism>
<dbReference type="AlphaFoldDB" id="A0AAE6T875"/>
<evidence type="ECO:0000313" key="1">
    <source>
        <dbReference type="EMBL" id="QHV61996.1"/>
    </source>
</evidence>
<reference evidence="1" key="1">
    <citation type="submission" date="2018-05" db="EMBL/GenBank/DDBJ databases">
        <title>Complete genome sequnece of Akkermansia muciniphila EB-AMDK-40.</title>
        <authorList>
            <person name="Nam Y.-D."/>
            <person name="Chung W.-H."/>
            <person name="Park Y.S."/>
            <person name="Kang J."/>
        </authorList>
    </citation>
    <scope>NUCLEOTIDE SEQUENCE</scope>
    <source>
        <strain evidence="1">EB-AMDK-40</strain>
    </source>
</reference>
<dbReference type="RefSeq" id="WP_205575877.1">
    <property type="nucleotide sequence ID" value="NZ_CP029701.1"/>
</dbReference>
<proteinExistence type="predicted"/>